<feature type="compositionally biased region" description="Polar residues" evidence="2">
    <location>
        <begin position="525"/>
        <end position="534"/>
    </location>
</feature>
<organism evidence="5 6">
    <name type="scientific">Mesobaculum littorinae</name>
    <dbReference type="NCBI Taxonomy" id="2486419"/>
    <lineage>
        <taxon>Bacteria</taxon>
        <taxon>Pseudomonadati</taxon>
        <taxon>Pseudomonadota</taxon>
        <taxon>Alphaproteobacteria</taxon>
        <taxon>Rhodobacterales</taxon>
        <taxon>Roseobacteraceae</taxon>
        <taxon>Mesobaculum</taxon>
    </lineage>
</organism>
<dbReference type="Pfam" id="PF25917">
    <property type="entry name" value="BSH_RND"/>
    <property type="match status" value="1"/>
</dbReference>
<dbReference type="SUPFAM" id="SSF111369">
    <property type="entry name" value="HlyD-like secretion proteins"/>
    <property type="match status" value="1"/>
</dbReference>
<dbReference type="InterPro" id="IPR058792">
    <property type="entry name" value="Beta-barrel_RND_2"/>
</dbReference>
<feature type="domain" description="Multidrug resistance protein MdtA-like barrel-sandwich hybrid" evidence="3">
    <location>
        <begin position="154"/>
        <end position="282"/>
    </location>
</feature>
<evidence type="ECO:0000259" key="3">
    <source>
        <dbReference type="Pfam" id="PF25917"/>
    </source>
</evidence>
<feature type="compositionally biased region" description="Low complexity" evidence="2">
    <location>
        <begin position="484"/>
        <end position="503"/>
    </location>
</feature>
<dbReference type="EMBL" id="RQXX01000001">
    <property type="protein sequence ID" value="RVV99601.1"/>
    <property type="molecule type" value="Genomic_DNA"/>
</dbReference>
<dbReference type="Gene3D" id="2.40.30.170">
    <property type="match status" value="1"/>
</dbReference>
<dbReference type="GO" id="GO:1990281">
    <property type="term" value="C:efflux pump complex"/>
    <property type="evidence" value="ECO:0007669"/>
    <property type="project" value="TreeGrafter"/>
</dbReference>
<protein>
    <submittedName>
        <fullName evidence="5">Efflux RND transporter periplasmic adaptor subunit</fullName>
    </submittedName>
</protein>
<gene>
    <name evidence="5" type="ORF">EKE94_02655</name>
</gene>
<dbReference type="AlphaFoldDB" id="A0A438AL81"/>
<comment type="caution">
    <text evidence="5">The sequence shown here is derived from an EMBL/GenBank/DDBJ whole genome shotgun (WGS) entry which is preliminary data.</text>
</comment>
<dbReference type="PANTHER" id="PTHR30469">
    <property type="entry name" value="MULTIDRUG RESISTANCE PROTEIN MDTA"/>
    <property type="match status" value="1"/>
</dbReference>
<dbReference type="PANTHER" id="PTHR30469:SF29">
    <property type="entry name" value="BLR2860 PROTEIN"/>
    <property type="match status" value="1"/>
</dbReference>
<dbReference type="Gene3D" id="2.40.50.100">
    <property type="match status" value="1"/>
</dbReference>
<evidence type="ECO:0000313" key="5">
    <source>
        <dbReference type="EMBL" id="RVV99601.1"/>
    </source>
</evidence>
<comment type="similarity">
    <text evidence="1">Belongs to the membrane fusion protein (MFP) (TC 8.A.1) family.</text>
</comment>
<accession>A0A438AL81</accession>
<evidence type="ECO:0000256" key="2">
    <source>
        <dbReference type="SAM" id="MobiDB-lite"/>
    </source>
</evidence>
<evidence type="ECO:0000259" key="4">
    <source>
        <dbReference type="Pfam" id="PF25954"/>
    </source>
</evidence>
<feature type="domain" description="CusB-like beta-barrel" evidence="4">
    <location>
        <begin position="288"/>
        <end position="357"/>
    </location>
</feature>
<dbReference type="Proteomes" id="UP000285908">
    <property type="component" value="Unassembled WGS sequence"/>
</dbReference>
<evidence type="ECO:0000313" key="6">
    <source>
        <dbReference type="Proteomes" id="UP000285908"/>
    </source>
</evidence>
<sequence>MSTIFQSHSGFLRRQTFSDRPLPPISSANPQTDPVLRACSACLVGCDCVTGGAPPPLICLTGGRRVAPNTDDDTPRPLRFDTDPGESRARWLAAALVVAVVGWMGSGFVIPAEEPPAEQPVAEAERAIAVAVRQSTAQSVTRYFRAEGQALPQRTALVAAEVGGTIEAVEVAKGDRIKGGTVIARLDDTEQRAALARAEEEVRGAARDFENAQTLLDRGSGTVDRVSQARTALAQARSGLTTAQEALDAAVIEAPFEGTLEDLTVEVGEYIGAGAEAASIVDATPLTVAVQVPQQSLGGIGVGQPAEVSFITGQVVQGEVTFVGTNAATDTRTFLAEIEVANEDLAIPAGISAEVSIPVGETVAHFLSPAVLSLGSDGTLGVKTVDDANLARFHAIEIVSAQTDGIWVEGLPEEARIITVGQGFVRDGEEVAPRAADELDTSLSAEALGTGGMPSPQGGLPVEDAEADTPGRSPLNGDGGAAPGAETAPNGAASAATPAPEADPGAEDGAADAGSETDAPIDAATGTSADTSGETDAPAAEARQ</sequence>
<dbReference type="GO" id="GO:0015562">
    <property type="term" value="F:efflux transmembrane transporter activity"/>
    <property type="evidence" value="ECO:0007669"/>
    <property type="project" value="TreeGrafter"/>
</dbReference>
<keyword evidence="6" id="KW-1185">Reference proteome</keyword>
<name>A0A438AL81_9RHOB</name>
<dbReference type="InterPro" id="IPR006143">
    <property type="entry name" value="RND_pump_MFP"/>
</dbReference>
<proteinExistence type="inferred from homology"/>
<dbReference type="OrthoDB" id="9806939at2"/>
<reference evidence="5 6" key="1">
    <citation type="submission" date="2018-11" db="EMBL/GenBank/DDBJ databases">
        <title>Mesobaculum littorinae gen. nov., sp. nov., isolated from Littorina scabra that represents a novel genus of the order Rhodobacteraceae.</title>
        <authorList>
            <person name="Li F."/>
        </authorList>
    </citation>
    <scope>NUCLEOTIDE SEQUENCE [LARGE SCALE GENOMIC DNA]</scope>
    <source>
        <strain evidence="5 6">M0103</strain>
    </source>
</reference>
<evidence type="ECO:0000256" key="1">
    <source>
        <dbReference type="ARBA" id="ARBA00009477"/>
    </source>
</evidence>
<dbReference type="Pfam" id="PF25954">
    <property type="entry name" value="Beta-barrel_RND_2"/>
    <property type="match status" value="1"/>
</dbReference>
<dbReference type="NCBIfam" id="TIGR01730">
    <property type="entry name" value="RND_mfp"/>
    <property type="match status" value="1"/>
</dbReference>
<feature type="region of interest" description="Disordered" evidence="2">
    <location>
        <begin position="446"/>
        <end position="544"/>
    </location>
</feature>
<dbReference type="InterPro" id="IPR058625">
    <property type="entry name" value="MdtA-like_BSH"/>
</dbReference>